<evidence type="ECO:0000313" key="3">
    <source>
        <dbReference type="Proteomes" id="UP000749559"/>
    </source>
</evidence>
<protein>
    <recommendedName>
        <fullName evidence="4">Tropomyosin</fullName>
    </recommendedName>
</protein>
<feature type="signal peptide" evidence="1">
    <location>
        <begin position="1"/>
        <end position="23"/>
    </location>
</feature>
<reference evidence="2" key="1">
    <citation type="submission" date="2022-03" db="EMBL/GenBank/DDBJ databases">
        <authorList>
            <person name="Martin C."/>
        </authorList>
    </citation>
    <scope>NUCLEOTIDE SEQUENCE</scope>
</reference>
<proteinExistence type="predicted"/>
<dbReference type="Proteomes" id="UP000749559">
    <property type="component" value="Unassembled WGS sequence"/>
</dbReference>
<evidence type="ECO:0008006" key="4">
    <source>
        <dbReference type="Google" id="ProtNLM"/>
    </source>
</evidence>
<evidence type="ECO:0000256" key="1">
    <source>
        <dbReference type="SAM" id="SignalP"/>
    </source>
</evidence>
<keyword evidence="3" id="KW-1185">Reference proteome</keyword>
<feature type="non-terminal residue" evidence="2">
    <location>
        <position position="99"/>
    </location>
</feature>
<dbReference type="EMBL" id="CAIIXF020000004">
    <property type="protein sequence ID" value="CAH1781499.1"/>
    <property type="molecule type" value="Genomic_DNA"/>
</dbReference>
<accession>A0A8S4NMU7</accession>
<comment type="caution">
    <text evidence="2">The sequence shown here is derived from an EMBL/GenBank/DDBJ whole genome shotgun (WGS) entry which is preliminary data.</text>
</comment>
<dbReference type="OrthoDB" id="433501at2759"/>
<gene>
    <name evidence="2" type="ORF">OFUS_LOCUS8071</name>
</gene>
<keyword evidence="1" id="KW-0732">Signal</keyword>
<evidence type="ECO:0000313" key="2">
    <source>
        <dbReference type="EMBL" id="CAH1781499.1"/>
    </source>
</evidence>
<feature type="chain" id="PRO_5035723570" description="Tropomyosin" evidence="1">
    <location>
        <begin position="24"/>
        <end position="99"/>
    </location>
</feature>
<dbReference type="AlphaFoldDB" id="A0A8S4NMU7"/>
<name>A0A8S4NMU7_OWEFU</name>
<feature type="non-terminal residue" evidence="2">
    <location>
        <position position="1"/>
    </location>
</feature>
<organism evidence="2 3">
    <name type="scientific">Owenia fusiformis</name>
    <name type="common">Polychaete worm</name>
    <dbReference type="NCBI Taxonomy" id="6347"/>
    <lineage>
        <taxon>Eukaryota</taxon>
        <taxon>Metazoa</taxon>
        <taxon>Spiralia</taxon>
        <taxon>Lophotrochozoa</taxon>
        <taxon>Annelida</taxon>
        <taxon>Polychaeta</taxon>
        <taxon>Sedentaria</taxon>
        <taxon>Canalipalpata</taxon>
        <taxon>Sabellida</taxon>
        <taxon>Oweniida</taxon>
        <taxon>Oweniidae</taxon>
        <taxon>Owenia</taxon>
    </lineage>
</organism>
<sequence>CMRPVSLLRFLFVSVLVYKNCNCFREYLEGRLDAETEESDYDLDEEYRDQTLRGRQKYLLNEVKCLETTLAKRRAELRQSDRLLAECQSDLAAARDEVF</sequence>